<keyword evidence="1" id="KW-0732">Signal</keyword>
<dbReference type="SUPFAM" id="SSF54593">
    <property type="entry name" value="Glyoxalase/Bleomycin resistance protein/Dihydroxybiphenyl dioxygenase"/>
    <property type="match status" value="1"/>
</dbReference>
<proteinExistence type="predicted"/>
<organism evidence="2">
    <name type="scientific">Attheya septentrionalis</name>
    <dbReference type="NCBI Taxonomy" id="420275"/>
    <lineage>
        <taxon>Eukaryota</taxon>
        <taxon>Sar</taxon>
        <taxon>Stramenopiles</taxon>
        <taxon>Ochrophyta</taxon>
        <taxon>Bacillariophyta</taxon>
        <taxon>Coscinodiscophyceae</taxon>
        <taxon>Chaetocerotophycidae</taxon>
        <taxon>Chaetocerotales</taxon>
        <taxon>Attheyaceae</taxon>
        <taxon>Attheya</taxon>
    </lineage>
</organism>
<accession>A0A7S2UFM2</accession>
<sequence>MRVRMIEKPVVSCLRLLWLVISFSQCHAFITAPIVKSTILSRGKFSYRDNGLREMDRTSALMNSLTGAIVAHHSAVKTRDIEVAIKFYSLLGFRVEAKFRAGPARAAFLTNVPLADKENEGRVGAPTQSRIELLEVPAYMLQEAEGTRKRAIDLAKHETLLGLNHLALDVTECIRQRRIEEDMVVPPEEVSGAQCSLYGLQSWIDDLNSMSIATFGKNLRIAVSPDKQIIGSTVYEYAFLYDADGSLIELVSAHRERDTVVDSGWEPWDGSGFMQ</sequence>
<feature type="chain" id="PRO_5031314603" description="VOC domain-containing protein" evidence="1">
    <location>
        <begin position="29"/>
        <end position="275"/>
    </location>
</feature>
<feature type="signal peptide" evidence="1">
    <location>
        <begin position="1"/>
        <end position="28"/>
    </location>
</feature>
<dbReference type="EMBL" id="HBHQ01012542">
    <property type="protein sequence ID" value="CAD9816520.1"/>
    <property type="molecule type" value="Transcribed_RNA"/>
</dbReference>
<evidence type="ECO:0008006" key="3">
    <source>
        <dbReference type="Google" id="ProtNLM"/>
    </source>
</evidence>
<evidence type="ECO:0000313" key="2">
    <source>
        <dbReference type="EMBL" id="CAD9816520.1"/>
    </source>
</evidence>
<dbReference type="AlphaFoldDB" id="A0A7S2UFM2"/>
<dbReference type="CDD" id="cd06587">
    <property type="entry name" value="VOC"/>
    <property type="match status" value="1"/>
</dbReference>
<dbReference type="Gene3D" id="3.10.180.10">
    <property type="entry name" value="2,3-Dihydroxybiphenyl 1,2-Dioxygenase, domain 1"/>
    <property type="match status" value="1"/>
</dbReference>
<evidence type="ECO:0000256" key="1">
    <source>
        <dbReference type="SAM" id="SignalP"/>
    </source>
</evidence>
<dbReference type="InterPro" id="IPR029068">
    <property type="entry name" value="Glyas_Bleomycin-R_OHBP_Dase"/>
</dbReference>
<protein>
    <recommendedName>
        <fullName evidence="3">VOC domain-containing protein</fullName>
    </recommendedName>
</protein>
<reference evidence="2" key="1">
    <citation type="submission" date="2021-01" db="EMBL/GenBank/DDBJ databases">
        <authorList>
            <person name="Corre E."/>
            <person name="Pelletier E."/>
            <person name="Niang G."/>
            <person name="Scheremetjew M."/>
            <person name="Finn R."/>
            <person name="Kale V."/>
            <person name="Holt S."/>
            <person name="Cochrane G."/>
            <person name="Meng A."/>
            <person name="Brown T."/>
            <person name="Cohen L."/>
        </authorList>
    </citation>
    <scope>NUCLEOTIDE SEQUENCE</scope>
    <source>
        <strain evidence="2">CCMP2084</strain>
    </source>
</reference>
<gene>
    <name evidence="2" type="ORF">ASEP1449_LOCUS8352</name>
</gene>
<name>A0A7S2UFM2_9STRA</name>